<evidence type="ECO:0000256" key="3">
    <source>
        <dbReference type="ARBA" id="ARBA00023277"/>
    </source>
</evidence>
<feature type="domain" description="Glucose-6-phosphate dehydrogenase C-terminal" evidence="6">
    <location>
        <begin position="191"/>
        <end position="418"/>
    </location>
</feature>
<feature type="chain" id="PRO_5004571036" description="Glucose-6-phosphate 1-dehydrogenase" evidence="4">
    <location>
        <begin position="22"/>
        <end position="440"/>
    </location>
</feature>
<dbReference type="Pfam" id="PF02781">
    <property type="entry name" value="G6PD_C"/>
    <property type="match status" value="1"/>
</dbReference>
<dbReference type="InterPro" id="IPR022674">
    <property type="entry name" value="G6P_DH_NAD-bd"/>
</dbReference>
<dbReference type="PRINTS" id="PR00079">
    <property type="entry name" value="G6PDHDRGNASE"/>
</dbReference>
<keyword evidence="3" id="KW-0119">Carbohydrate metabolism</keyword>
<dbReference type="Gene3D" id="3.30.360.10">
    <property type="entry name" value="Dihydrodipicolinate Reductase, domain 2"/>
    <property type="match status" value="1"/>
</dbReference>
<evidence type="ECO:0000313" key="7">
    <source>
        <dbReference type="EMBL" id="EQC42866.1"/>
    </source>
</evidence>
<dbReference type="EMBL" id="JH767132">
    <property type="protein sequence ID" value="EQC42866.1"/>
    <property type="molecule type" value="Genomic_DNA"/>
</dbReference>
<dbReference type="OMA" id="HMRETET"/>
<dbReference type="PANTHER" id="PTHR23429:SF7">
    <property type="entry name" value="GDH_6PGL ENDOPLASMIC BIFUNCTIONAL PROTEIN"/>
    <property type="match status" value="1"/>
</dbReference>
<dbReference type="Proteomes" id="UP000030762">
    <property type="component" value="Unassembled WGS sequence"/>
</dbReference>
<dbReference type="STRING" id="1156394.T0R7E1"/>
<dbReference type="GO" id="GO:0009051">
    <property type="term" value="P:pentose-phosphate shunt, oxidative branch"/>
    <property type="evidence" value="ECO:0007669"/>
    <property type="project" value="TreeGrafter"/>
</dbReference>
<dbReference type="PANTHER" id="PTHR23429">
    <property type="entry name" value="GLUCOSE-6-PHOSPHATE 1-DEHYDROGENASE G6PD"/>
    <property type="match status" value="1"/>
</dbReference>
<feature type="domain" description="Glucose-6-phosphate dehydrogenase NAD-binding" evidence="5">
    <location>
        <begin position="81"/>
        <end position="178"/>
    </location>
</feature>
<dbReference type="GO" id="GO:0006006">
    <property type="term" value="P:glucose metabolic process"/>
    <property type="evidence" value="ECO:0007669"/>
    <property type="project" value="UniProtKB-KW"/>
</dbReference>
<dbReference type="OrthoDB" id="60984at2759"/>
<feature type="signal peptide" evidence="4">
    <location>
        <begin position="1"/>
        <end position="21"/>
    </location>
</feature>
<evidence type="ECO:0000313" key="8">
    <source>
        <dbReference type="Proteomes" id="UP000030762"/>
    </source>
</evidence>
<evidence type="ECO:0008006" key="9">
    <source>
        <dbReference type="Google" id="ProtNLM"/>
    </source>
</evidence>
<dbReference type="SUPFAM" id="SSF55347">
    <property type="entry name" value="Glyceraldehyde-3-phosphate dehydrogenase-like, C-terminal domain"/>
    <property type="match status" value="1"/>
</dbReference>
<dbReference type="VEuPathDB" id="FungiDB:SDRG_00585"/>
<keyword evidence="4" id="KW-0732">Signal</keyword>
<gene>
    <name evidence="7" type="ORF">SDRG_00585</name>
</gene>
<dbReference type="SUPFAM" id="SSF51735">
    <property type="entry name" value="NAD(P)-binding Rossmann-fold domains"/>
    <property type="match status" value="1"/>
</dbReference>
<dbReference type="GO" id="GO:0050661">
    <property type="term" value="F:NADP binding"/>
    <property type="evidence" value="ECO:0007669"/>
    <property type="project" value="InterPro"/>
</dbReference>
<organism evidence="7 8">
    <name type="scientific">Saprolegnia diclina (strain VS20)</name>
    <dbReference type="NCBI Taxonomy" id="1156394"/>
    <lineage>
        <taxon>Eukaryota</taxon>
        <taxon>Sar</taxon>
        <taxon>Stramenopiles</taxon>
        <taxon>Oomycota</taxon>
        <taxon>Saprolegniomycetes</taxon>
        <taxon>Saprolegniales</taxon>
        <taxon>Saprolegniaceae</taxon>
        <taxon>Saprolegnia</taxon>
    </lineage>
</organism>
<keyword evidence="8" id="KW-1185">Reference proteome</keyword>
<dbReference type="eggNOG" id="KOG0563">
    <property type="taxonomic scope" value="Eukaryota"/>
</dbReference>
<evidence type="ECO:0000256" key="1">
    <source>
        <dbReference type="ARBA" id="ARBA00022526"/>
    </source>
</evidence>
<reference evidence="7 8" key="1">
    <citation type="submission" date="2012-04" db="EMBL/GenBank/DDBJ databases">
        <title>The Genome Sequence of Saprolegnia declina VS20.</title>
        <authorList>
            <consortium name="The Broad Institute Genome Sequencing Platform"/>
            <person name="Russ C."/>
            <person name="Nusbaum C."/>
            <person name="Tyler B."/>
            <person name="van West P."/>
            <person name="Dieguez-Uribeondo J."/>
            <person name="de Bruijn I."/>
            <person name="Tripathy S."/>
            <person name="Jiang R."/>
            <person name="Young S.K."/>
            <person name="Zeng Q."/>
            <person name="Gargeya S."/>
            <person name="Fitzgerald M."/>
            <person name="Haas B."/>
            <person name="Abouelleil A."/>
            <person name="Alvarado L."/>
            <person name="Arachchi H.M."/>
            <person name="Berlin A."/>
            <person name="Chapman S.B."/>
            <person name="Goldberg J."/>
            <person name="Griggs A."/>
            <person name="Gujja S."/>
            <person name="Hansen M."/>
            <person name="Howarth C."/>
            <person name="Imamovic A."/>
            <person name="Larimer J."/>
            <person name="McCowen C."/>
            <person name="Montmayeur A."/>
            <person name="Murphy C."/>
            <person name="Neiman D."/>
            <person name="Pearson M."/>
            <person name="Priest M."/>
            <person name="Roberts A."/>
            <person name="Saif S."/>
            <person name="Shea T."/>
            <person name="Sisk P."/>
            <person name="Sykes S."/>
            <person name="Wortman J."/>
            <person name="Nusbaum C."/>
            <person name="Birren B."/>
        </authorList>
    </citation>
    <scope>NUCLEOTIDE SEQUENCE [LARGE SCALE GENOMIC DNA]</scope>
    <source>
        <strain evidence="7 8">VS20</strain>
    </source>
</reference>
<dbReference type="InterPro" id="IPR036291">
    <property type="entry name" value="NAD(P)-bd_dom_sf"/>
</dbReference>
<proteinExistence type="predicted"/>
<keyword evidence="2" id="KW-0521">NADP</keyword>
<sequence>MRCLLVAIAVAATCCWPSSHARTQVLVIGGTGNLAQKYLWPAFEALHARHDVELWAAGTDPPGVAAPRLASIRPPSLPLHYAQLSTAADYAALAARPEWQQDAGLVVYLAIPPTYFQATCALIHTYLRHPSRPWLRVVVEKPFGHDLASARALAAALAVDFDASELFLIDHYLGKASVRGLDAFVSANAHWWSLPAATHVGIHMRETETCAGRTGFFNSVGIVRDVMVNHLTVLLLHAAGASTEDDRKALTQSLALQEVVHGQYQSYLAHANTSHSTTATAAAVQFARAPATSIAISAAKAVAYRSTTMTWHARGVPNCTVRIVLQKGRDEGIVIDVCAALSPQVQLPTGWVWASSTQLSPASTQLSPASTQHDSAYTYLVDAILRGDRRYFMSVGDILHAWALWMPVLDQHAVPRVYTDATPDDGFLHLAQRRALHDDL</sequence>
<accession>T0R7E1</accession>
<evidence type="ECO:0000259" key="6">
    <source>
        <dbReference type="Pfam" id="PF02781"/>
    </source>
</evidence>
<dbReference type="InterPro" id="IPR022675">
    <property type="entry name" value="G6P_DH_C"/>
</dbReference>
<evidence type="ECO:0000256" key="4">
    <source>
        <dbReference type="SAM" id="SignalP"/>
    </source>
</evidence>
<dbReference type="InParanoid" id="T0R7E1"/>
<dbReference type="AlphaFoldDB" id="T0R7E1"/>
<protein>
    <recommendedName>
        <fullName evidence="9">Glucose-6-phosphate 1-dehydrogenase</fullName>
    </recommendedName>
</protein>
<dbReference type="InterPro" id="IPR001282">
    <property type="entry name" value="G6P_DH"/>
</dbReference>
<dbReference type="GO" id="GO:0004345">
    <property type="term" value="F:glucose-6-phosphate dehydrogenase activity"/>
    <property type="evidence" value="ECO:0007669"/>
    <property type="project" value="InterPro"/>
</dbReference>
<name>T0R7E1_SAPDV</name>
<keyword evidence="1" id="KW-0313">Glucose metabolism</keyword>
<evidence type="ECO:0000259" key="5">
    <source>
        <dbReference type="Pfam" id="PF00479"/>
    </source>
</evidence>
<dbReference type="GeneID" id="19941312"/>
<dbReference type="GO" id="GO:0005783">
    <property type="term" value="C:endoplasmic reticulum"/>
    <property type="evidence" value="ECO:0007669"/>
    <property type="project" value="TreeGrafter"/>
</dbReference>
<evidence type="ECO:0000256" key="2">
    <source>
        <dbReference type="ARBA" id="ARBA00022857"/>
    </source>
</evidence>
<dbReference type="RefSeq" id="XP_008604289.1">
    <property type="nucleotide sequence ID" value="XM_008606067.1"/>
</dbReference>
<dbReference type="Pfam" id="PF00479">
    <property type="entry name" value="G6PD_N"/>
    <property type="match status" value="1"/>
</dbReference>
<dbReference type="Gene3D" id="3.40.50.720">
    <property type="entry name" value="NAD(P)-binding Rossmann-like Domain"/>
    <property type="match status" value="1"/>
</dbReference>